<dbReference type="PANTHER" id="PTHR15835">
    <property type="entry name" value="NUCLEAR-INTERACTING PARTNER OF ALK"/>
    <property type="match status" value="1"/>
</dbReference>
<feature type="domain" description="C3HC-type" evidence="7">
    <location>
        <begin position="84"/>
        <end position="191"/>
    </location>
</feature>
<dbReference type="AlphaFoldDB" id="A0A0K3CNW1"/>
<evidence type="ECO:0000313" key="10">
    <source>
        <dbReference type="Proteomes" id="UP000199069"/>
    </source>
</evidence>
<keyword evidence="2" id="KW-0479">Metal-binding</keyword>
<evidence type="ECO:0000256" key="4">
    <source>
        <dbReference type="ARBA" id="ARBA00022833"/>
    </source>
</evidence>
<comment type="subcellular location">
    <subcellularLocation>
        <location evidence="1">Nucleus</location>
    </subcellularLocation>
</comment>
<dbReference type="InterPro" id="IPR013909">
    <property type="entry name" value="NuBaID_C"/>
</dbReference>
<keyword evidence="5" id="KW-0539">Nucleus</keyword>
<protein>
    <submittedName>
        <fullName evidence="9">BY PROTMAP: gi|472585604|gb|EMS23155.1| zinc finger, C3HC-like protein [Rhodosporidium toruloides NP11] gi|647400711|emb|CDR46409.1| RHTO0S12e04148g1_1 [Rhodosporidium toruloides]</fullName>
    </submittedName>
</protein>
<dbReference type="Pfam" id="PF08600">
    <property type="entry name" value="NuBaID_C"/>
    <property type="match status" value="1"/>
</dbReference>
<keyword evidence="10" id="KW-1185">Reference proteome</keyword>
<dbReference type="EMBL" id="CWKI01000014">
    <property type="protein sequence ID" value="CTR10683.1"/>
    <property type="molecule type" value="Genomic_DNA"/>
</dbReference>
<evidence type="ECO:0000256" key="6">
    <source>
        <dbReference type="SAM" id="MobiDB-lite"/>
    </source>
</evidence>
<dbReference type="GO" id="GO:0008270">
    <property type="term" value="F:zinc ion binding"/>
    <property type="evidence" value="ECO:0007669"/>
    <property type="project" value="InterPro"/>
</dbReference>
<sequence length="470" mass="49237">MSNGSEQPANPTEADSRLSKRKLSEAISSLDAALKSTGGRVKKRKTSSPHRTSTPALEAILAKSSSRASTPSSAPPPPSYEPNSLPALLSRLSTYRLTTFSPSKPPSLSSLACALHGWQHTPTTRERVQCVTCGRGVVLLPPSSGDGGWTNPAGQKLRAEYERLVLDDGKGHAETCPWRLRPCARSLYRLPGGGLGVQAGGRRGLIEDVVREAQEMDEAGLGELRLDLPNEATSLVDSDDGKTRLAKALSSISASPASDATAAPTATPSTPAVLLSIFGWSLPSAQAQSTTPALSRSNSTSSLSSLRSLSSSPILHCSFCMRQVLAASYLPAPSTPNPKPFNPVKQHQPFCPFVDPYAGHSIPHTRSATPSSTRSAPSTRHAPPSTPQLKPGWQVRLEAILQRHAPAHSDTSGSPTSGQAEGAERGAEGMTAGLVGAGKTKELLSYVRSLLGPKVRTSGVPGASLPSQLL</sequence>
<evidence type="ECO:0000256" key="5">
    <source>
        <dbReference type="ARBA" id="ARBA00023242"/>
    </source>
</evidence>
<name>A0A0K3CNW1_RHOTO</name>
<gene>
    <name evidence="9" type="primary">FGENESH: predicted gene_14.94</name>
    <name evidence="9" type="ORF">BN2166_0065440</name>
</gene>
<evidence type="ECO:0000259" key="8">
    <source>
        <dbReference type="Pfam" id="PF08600"/>
    </source>
</evidence>
<proteinExistence type="predicted"/>
<feature type="compositionally biased region" description="Basic and acidic residues" evidence="6">
    <location>
        <begin position="14"/>
        <end position="24"/>
    </location>
</feature>
<reference evidence="9 10" key="1">
    <citation type="submission" date="2015-07" db="EMBL/GenBank/DDBJ databases">
        <authorList>
            <person name="Cajimat M.N.B."/>
            <person name="Milazzo M.L."/>
            <person name="Fulhorst C.F."/>
        </authorList>
    </citation>
    <scope>NUCLEOTIDE SEQUENCE [LARGE SCALE GENOMIC DNA]</scope>
    <source>
        <strain evidence="9">Single colony</strain>
    </source>
</reference>
<feature type="compositionally biased region" description="Polar residues" evidence="6">
    <location>
        <begin position="1"/>
        <end position="10"/>
    </location>
</feature>
<keyword evidence="3" id="KW-0863">Zinc-finger</keyword>
<keyword evidence="4" id="KW-0862">Zinc</keyword>
<organism evidence="9 10">
    <name type="scientific">Rhodotorula toruloides</name>
    <name type="common">Yeast</name>
    <name type="synonym">Rhodosporidium toruloides</name>
    <dbReference type="NCBI Taxonomy" id="5286"/>
    <lineage>
        <taxon>Eukaryota</taxon>
        <taxon>Fungi</taxon>
        <taxon>Dikarya</taxon>
        <taxon>Basidiomycota</taxon>
        <taxon>Pucciniomycotina</taxon>
        <taxon>Microbotryomycetes</taxon>
        <taxon>Sporidiobolales</taxon>
        <taxon>Sporidiobolaceae</taxon>
        <taxon>Rhodotorula</taxon>
    </lineage>
</organism>
<feature type="region of interest" description="Disordered" evidence="6">
    <location>
        <begin position="361"/>
        <end position="392"/>
    </location>
</feature>
<dbReference type="OMA" id="AASKCGW"/>
<evidence type="ECO:0000256" key="2">
    <source>
        <dbReference type="ARBA" id="ARBA00022723"/>
    </source>
</evidence>
<dbReference type="GO" id="GO:0005634">
    <property type="term" value="C:nucleus"/>
    <property type="evidence" value="ECO:0007669"/>
    <property type="project" value="UniProtKB-SubCell"/>
</dbReference>
<feature type="region of interest" description="Disordered" evidence="6">
    <location>
        <begin position="405"/>
        <end position="427"/>
    </location>
</feature>
<dbReference type="Pfam" id="PF07967">
    <property type="entry name" value="zf-C3HC"/>
    <property type="match status" value="1"/>
</dbReference>
<accession>A0A0K3CNW1</accession>
<feature type="compositionally biased region" description="Low complexity" evidence="6">
    <location>
        <begin position="364"/>
        <end position="382"/>
    </location>
</feature>
<feature type="compositionally biased region" description="Low complexity" evidence="6">
    <location>
        <begin position="62"/>
        <end position="72"/>
    </location>
</feature>
<evidence type="ECO:0000259" key="7">
    <source>
        <dbReference type="Pfam" id="PF07967"/>
    </source>
</evidence>
<evidence type="ECO:0000313" key="9">
    <source>
        <dbReference type="EMBL" id="CTR10683.1"/>
    </source>
</evidence>
<feature type="domain" description="NuBaID C-terminal" evidence="8">
    <location>
        <begin position="272"/>
        <end position="360"/>
    </location>
</feature>
<feature type="region of interest" description="Disordered" evidence="6">
    <location>
        <begin position="1"/>
        <end position="85"/>
    </location>
</feature>
<dbReference type="InterPro" id="IPR012935">
    <property type="entry name" value="NuBaID_N"/>
</dbReference>
<evidence type="ECO:0000256" key="1">
    <source>
        <dbReference type="ARBA" id="ARBA00004123"/>
    </source>
</evidence>
<evidence type="ECO:0000256" key="3">
    <source>
        <dbReference type="ARBA" id="ARBA00022771"/>
    </source>
</evidence>
<dbReference type="PANTHER" id="PTHR15835:SF6">
    <property type="entry name" value="ZINC FINGER C3HC-TYPE PROTEIN 1"/>
    <property type="match status" value="1"/>
</dbReference>
<dbReference type="STRING" id="5286.A0A0K3CNW1"/>
<dbReference type="Proteomes" id="UP000199069">
    <property type="component" value="Unassembled WGS sequence"/>
</dbReference>